<evidence type="ECO:0000313" key="2">
    <source>
        <dbReference type="Proteomes" id="UP000029567"/>
    </source>
</evidence>
<dbReference type="AlphaFoldDB" id="A0A0E3BVK6"/>
<proteinExistence type="predicted"/>
<organism evidence="1 2">
    <name type="scientific">Comamonas thiooxydans</name>
    <dbReference type="NCBI Taxonomy" id="363952"/>
    <lineage>
        <taxon>Bacteria</taxon>
        <taxon>Pseudomonadati</taxon>
        <taxon>Pseudomonadota</taxon>
        <taxon>Betaproteobacteria</taxon>
        <taxon>Burkholderiales</taxon>
        <taxon>Comamonadaceae</taxon>
        <taxon>Comamonas</taxon>
    </lineage>
</organism>
<accession>A0A0E3BVK6</accession>
<name>A0A0E3BVK6_9BURK</name>
<gene>
    <name evidence="1" type="ORF">P245_24755</name>
</gene>
<comment type="caution">
    <text evidence="1">The sequence shown here is derived from an EMBL/GenBank/DDBJ whole genome shotgun (WGS) entry which is preliminary data.</text>
</comment>
<dbReference type="Proteomes" id="UP000029567">
    <property type="component" value="Unassembled WGS sequence"/>
</dbReference>
<evidence type="ECO:0000313" key="1">
    <source>
        <dbReference type="EMBL" id="KGG83795.1"/>
    </source>
</evidence>
<protein>
    <submittedName>
        <fullName evidence="1">Uncharacterized protein</fullName>
    </submittedName>
</protein>
<reference evidence="1 2" key="1">
    <citation type="submission" date="2013-09" db="EMBL/GenBank/DDBJ databases">
        <title>High correlation between genotypes and phenotypes of environmental bacteria Comamonas testosteroni strains.</title>
        <authorList>
            <person name="Liu L."/>
            <person name="Zhu W."/>
            <person name="Xia X."/>
            <person name="Xu B."/>
            <person name="Luo M."/>
            <person name="Wang G."/>
        </authorList>
    </citation>
    <scope>NUCLEOTIDE SEQUENCE [LARGE SCALE GENOMIC DNA]</scope>
    <source>
        <strain evidence="1 2">JL14</strain>
    </source>
</reference>
<dbReference type="EMBL" id="AWTN01000133">
    <property type="protein sequence ID" value="KGG83795.1"/>
    <property type="molecule type" value="Genomic_DNA"/>
</dbReference>
<sequence>MLKKKVLQHSALVMLMQQLSVLELAAMVQPLARSIQQEERPTLGLRMNQSHHIGQLWPFLQASA</sequence>